<dbReference type="STRING" id="445709.ABW99_01920"/>
<dbReference type="RefSeq" id="WP_047212707.1">
    <property type="nucleotide sequence ID" value="NZ_CP011568.3"/>
</dbReference>
<evidence type="ECO:0000313" key="1">
    <source>
        <dbReference type="EMBL" id="AKJ67170.1"/>
    </source>
</evidence>
<dbReference type="KEGG" id="ptx:ABW99_01920"/>
<protein>
    <recommendedName>
        <fullName evidence="3">DUF3460 domain-containing protein</fullName>
    </recommendedName>
</protein>
<accession>A0A0G3EJQ7</accession>
<dbReference type="OrthoDB" id="5296692at2"/>
<dbReference type="Proteomes" id="UP000036700">
    <property type="component" value="Chromosome"/>
</dbReference>
<organism evidence="1 2">
    <name type="scientific">Pandoraea thiooxydans</name>
    <dbReference type="NCBI Taxonomy" id="445709"/>
    <lineage>
        <taxon>Bacteria</taxon>
        <taxon>Pseudomonadati</taxon>
        <taxon>Pseudomonadota</taxon>
        <taxon>Betaproteobacteria</taxon>
        <taxon>Burkholderiales</taxon>
        <taxon>Burkholderiaceae</taxon>
        <taxon>Pandoraea</taxon>
    </lineage>
</organism>
<dbReference type="EMBL" id="CP011568">
    <property type="protein sequence ID" value="AKJ67170.1"/>
    <property type="molecule type" value="Genomic_DNA"/>
</dbReference>
<dbReference type="Pfam" id="PF11943">
    <property type="entry name" value="DUF3460"/>
    <property type="match status" value="1"/>
</dbReference>
<dbReference type="PATRIC" id="fig|445709.3.peg.417"/>
<dbReference type="AlphaFoldDB" id="A0A0G3EJQ7"/>
<keyword evidence="2" id="KW-1185">Reference proteome</keyword>
<sequence length="60" mass="7210">MYESDITRFIKELKQAKPTLEEEQRKGRALLWDKQPIDLDERARQKASRVPQQAYVYQSE</sequence>
<evidence type="ECO:0008006" key="3">
    <source>
        <dbReference type="Google" id="ProtNLM"/>
    </source>
</evidence>
<reference evidence="2" key="1">
    <citation type="submission" date="2015-06" db="EMBL/GenBank/DDBJ databases">
        <authorList>
            <person name="Lim Y.L."/>
            <person name="Ee R."/>
            <person name="Yong D."/>
            <person name="How K.Y."/>
            <person name="Yin W.F."/>
            <person name="Chan K.G."/>
        </authorList>
    </citation>
    <scope>NUCLEOTIDE SEQUENCE [LARGE SCALE GENOMIC DNA]</scope>
    <source>
        <strain evidence="2">DSM 25325</strain>
    </source>
</reference>
<name>A0A0G3EJQ7_9BURK</name>
<evidence type="ECO:0000313" key="2">
    <source>
        <dbReference type="Proteomes" id="UP000036700"/>
    </source>
</evidence>
<dbReference type="InterPro" id="IPR021853">
    <property type="entry name" value="DUF3460"/>
</dbReference>
<gene>
    <name evidence="1" type="ORF">ABW99_01920</name>
</gene>
<proteinExistence type="predicted"/>